<evidence type="ECO:0000256" key="1">
    <source>
        <dbReference type="SAM" id="MobiDB-lite"/>
    </source>
</evidence>
<dbReference type="AlphaFoldDB" id="A0A834KLX6"/>
<accession>A0A834KLX6</accession>
<name>A0A834KLX6_VESVU</name>
<organism evidence="2 3">
    <name type="scientific">Vespula vulgaris</name>
    <name type="common">Yellow jacket</name>
    <name type="synonym">Wasp</name>
    <dbReference type="NCBI Taxonomy" id="7454"/>
    <lineage>
        <taxon>Eukaryota</taxon>
        <taxon>Metazoa</taxon>
        <taxon>Ecdysozoa</taxon>
        <taxon>Arthropoda</taxon>
        <taxon>Hexapoda</taxon>
        <taxon>Insecta</taxon>
        <taxon>Pterygota</taxon>
        <taxon>Neoptera</taxon>
        <taxon>Endopterygota</taxon>
        <taxon>Hymenoptera</taxon>
        <taxon>Apocrita</taxon>
        <taxon>Aculeata</taxon>
        <taxon>Vespoidea</taxon>
        <taxon>Vespidae</taxon>
        <taxon>Vespinae</taxon>
        <taxon>Vespula</taxon>
    </lineage>
</organism>
<feature type="compositionally biased region" description="Basic and acidic residues" evidence="1">
    <location>
        <begin position="89"/>
        <end position="101"/>
    </location>
</feature>
<evidence type="ECO:0000313" key="3">
    <source>
        <dbReference type="Proteomes" id="UP000614350"/>
    </source>
</evidence>
<feature type="compositionally biased region" description="Pro residues" evidence="1">
    <location>
        <begin position="126"/>
        <end position="136"/>
    </location>
</feature>
<feature type="compositionally biased region" description="Polar residues" evidence="1">
    <location>
        <begin position="142"/>
        <end position="152"/>
    </location>
</feature>
<reference evidence="2" key="1">
    <citation type="journal article" date="2020" name="G3 (Bethesda)">
        <title>High-Quality Assemblies for Three Invasive Social Wasps from the &lt;i&gt;Vespula&lt;/i&gt; Genus.</title>
        <authorList>
            <person name="Harrop T.W.R."/>
            <person name="Guhlin J."/>
            <person name="McLaughlin G.M."/>
            <person name="Permina E."/>
            <person name="Stockwell P."/>
            <person name="Gilligan J."/>
            <person name="Le Lec M.F."/>
            <person name="Gruber M.A.M."/>
            <person name="Quinn O."/>
            <person name="Lovegrove M."/>
            <person name="Duncan E.J."/>
            <person name="Remnant E.J."/>
            <person name="Van Eeckhoven J."/>
            <person name="Graham B."/>
            <person name="Knapp R.A."/>
            <person name="Langford K.W."/>
            <person name="Kronenberg Z."/>
            <person name="Press M.O."/>
            <person name="Eacker S.M."/>
            <person name="Wilson-Rankin E.E."/>
            <person name="Purcell J."/>
            <person name="Lester P.J."/>
            <person name="Dearden P.K."/>
        </authorList>
    </citation>
    <scope>NUCLEOTIDE SEQUENCE</scope>
    <source>
        <strain evidence="2">Marl-1</strain>
    </source>
</reference>
<sequence length="152" mass="16328">MKEEEEEEEEEGDGDTDIMYRVRAIRLLKTVPVVGTRVTNRLVATEGCDKGGKLALITSPFDAKAIRSSTSLYPWDITGDPKIPMGNGKRKESPIGERDGAARNTVSRNIPPYGDPMAHPLGRSLSPPPPPPPSPSLPTTSGNVSSNIASTY</sequence>
<evidence type="ECO:0000313" key="2">
    <source>
        <dbReference type="EMBL" id="KAF7407234.1"/>
    </source>
</evidence>
<gene>
    <name evidence="2" type="ORF">HZH66_001771</name>
</gene>
<feature type="region of interest" description="Disordered" evidence="1">
    <location>
        <begin position="73"/>
        <end position="152"/>
    </location>
</feature>
<protein>
    <submittedName>
        <fullName evidence="2">Uncharacterized protein</fullName>
    </submittedName>
</protein>
<comment type="caution">
    <text evidence="2">The sequence shown here is derived from an EMBL/GenBank/DDBJ whole genome shotgun (WGS) entry which is preliminary data.</text>
</comment>
<dbReference type="EMBL" id="JACSEA010000002">
    <property type="protein sequence ID" value="KAF7407234.1"/>
    <property type="molecule type" value="Genomic_DNA"/>
</dbReference>
<keyword evidence="3" id="KW-1185">Reference proteome</keyword>
<dbReference type="Proteomes" id="UP000614350">
    <property type="component" value="Unassembled WGS sequence"/>
</dbReference>
<proteinExistence type="predicted"/>